<dbReference type="InterPro" id="IPR025164">
    <property type="entry name" value="Toastrack_DUF4097"/>
</dbReference>
<evidence type="ECO:0000313" key="4">
    <source>
        <dbReference type="Proteomes" id="UP000440668"/>
    </source>
</evidence>
<feature type="compositionally biased region" description="Low complexity" evidence="1">
    <location>
        <begin position="327"/>
        <end position="339"/>
    </location>
</feature>
<evidence type="ECO:0000313" key="3">
    <source>
        <dbReference type="EMBL" id="MTG89964.1"/>
    </source>
</evidence>
<gene>
    <name evidence="3" type="ORF">GJV82_13575</name>
</gene>
<dbReference type="Pfam" id="PF13349">
    <property type="entry name" value="DUF4097"/>
    <property type="match status" value="1"/>
</dbReference>
<reference evidence="3 4" key="1">
    <citation type="submission" date="2019-11" db="EMBL/GenBank/DDBJ databases">
        <title>Cellulosimicrobium composti sp. nov. isolated from a compost.</title>
        <authorList>
            <person name="Yang Y."/>
        </authorList>
    </citation>
    <scope>NUCLEOTIDE SEQUENCE [LARGE SCALE GENOMIC DNA]</scope>
    <source>
        <strain evidence="3 4">BIT-GX5</strain>
    </source>
</reference>
<dbReference type="RefSeq" id="WP_155099591.1">
    <property type="nucleotide sequence ID" value="NZ_WMKA01000034.1"/>
</dbReference>
<organism evidence="3 4">
    <name type="scientific">Cellulosimicrobium composti</name>
    <dbReference type="NCBI Taxonomy" id="2672572"/>
    <lineage>
        <taxon>Bacteria</taxon>
        <taxon>Bacillati</taxon>
        <taxon>Actinomycetota</taxon>
        <taxon>Actinomycetes</taxon>
        <taxon>Micrococcales</taxon>
        <taxon>Promicromonosporaceae</taxon>
        <taxon>Cellulosimicrobium</taxon>
    </lineage>
</organism>
<feature type="domain" description="DUF4097" evidence="2">
    <location>
        <begin position="71"/>
        <end position="292"/>
    </location>
</feature>
<accession>A0A6N7ZKD2</accession>
<dbReference type="EMBL" id="WMKA01000034">
    <property type="protein sequence ID" value="MTG89964.1"/>
    <property type="molecule type" value="Genomic_DNA"/>
</dbReference>
<evidence type="ECO:0000259" key="2">
    <source>
        <dbReference type="Pfam" id="PF13349"/>
    </source>
</evidence>
<sequence>MFATDEIYREFDAGRTVVRRAATTRTEHPMTHESWTVTGPQAIDLAHVRTLDATVIGGRLDVVAHDDPARTDVRVEVHSVTGRPLEVRLDGSTLRVGYGPFGSGWKGFLERFRTYTGRDAADVHVAVPASTTVKVATVQGEALVAGVRDGARLATVSGSVVTSRTRGELRVDTVSGEVSASEHDGAVRMDSVSGSLTATGALRSLRLDSVSGSVTVDTRTTPDEIQVSAVSADVLVRLPEPDAMDYAIRCISGRLVVDGEEQRGAARSFHRPAVVGAGAPVRVSAVSGDVTVLRGGAPSGTADAPGTEDAAPDGDRADVPAWGSPGGARPAPTTGAADR</sequence>
<dbReference type="AlphaFoldDB" id="A0A6N7ZKD2"/>
<dbReference type="Proteomes" id="UP000440668">
    <property type="component" value="Unassembled WGS sequence"/>
</dbReference>
<comment type="caution">
    <text evidence="3">The sequence shown here is derived from an EMBL/GenBank/DDBJ whole genome shotgun (WGS) entry which is preliminary data.</text>
</comment>
<protein>
    <submittedName>
        <fullName evidence="3">DUF4097 family beta strand repeat protein</fullName>
    </submittedName>
</protein>
<proteinExistence type="predicted"/>
<evidence type="ECO:0000256" key="1">
    <source>
        <dbReference type="SAM" id="MobiDB-lite"/>
    </source>
</evidence>
<name>A0A6N7ZKD2_9MICO</name>
<feature type="region of interest" description="Disordered" evidence="1">
    <location>
        <begin position="294"/>
        <end position="339"/>
    </location>
</feature>